<sequence length="61" mass="6330">MASFVDSGGNSTEFEIVDGAFDDPAVLRRAFEGVEAAFLALGTSQWQAAGAAHREAAAADR</sequence>
<organism evidence="1 2">
    <name type="scientific">Protofrankia coriariae</name>
    <dbReference type="NCBI Taxonomy" id="1562887"/>
    <lineage>
        <taxon>Bacteria</taxon>
        <taxon>Bacillati</taxon>
        <taxon>Actinomycetota</taxon>
        <taxon>Actinomycetes</taxon>
        <taxon>Frankiales</taxon>
        <taxon>Frankiaceae</taxon>
        <taxon>Protofrankia</taxon>
    </lineage>
</organism>
<evidence type="ECO:0000313" key="2">
    <source>
        <dbReference type="Proteomes" id="UP000035425"/>
    </source>
</evidence>
<proteinExistence type="predicted"/>
<comment type="caution">
    <text evidence="1">The sequence shown here is derived from an EMBL/GenBank/DDBJ whole genome shotgun (WGS) entry which is preliminary data.</text>
</comment>
<gene>
    <name evidence="1" type="ORF">FrCorBMG51_22645</name>
</gene>
<name>A0ABR5EZ58_9ACTN</name>
<keyword evidence="2" id="KW-1185">Reference proteome</keyword>
<dbReference type="Proteomes" id="UP000035425">
    <property type="component" value="Unassembled WGS sequence"/>
</dbReference>
<dbReference type="Gene3D" id="3.40.50.720">
    <property type="entry name" value="NAD(P)-binding Rossmann-like Domain"/>
    <property type="match status" value="1"/>
</dbReference>
<protein>
    <submittedName>
        <fullName evidence="1">Uncharacterized protein</fullName>
    </submittedName>
</protein>
<accession>A0ABR5EZ58</accession>
<dbReference type="EMBL" id="JWIO01000060">
    <property type="protein sequence ID" value="KLL09758.1"/>
    <property type="molecule type" value="Genomic_DNA"/>
</dbReference>
<reference evidence="1 2" key="1">
    <citation type="submission" date="2014-12" db="EMBL/GenBank/DDBJ databases">
        <title>Frankia sp. BMG5.1 draft genome.</title>
        <authorList>
            <person name="Gtari M."/>
            <person name="Ghodhbane-Gtari F."/>
            <person name="Nouioui I."/>
            <person name="Ktari A."/>
            <person name="Hezbri K."/>
            <person name="Mimouni W."/>
            <person name="Sbissi I."/>
            <person name="Ayari A."/>
            <person name="Yamanaka T."/>
            <person name="Normand P."/>
            <person name="Tisa L.S."/>
            <person name="Boudabous A."/>
        </authorList>
    </citation>
    <scope>NUCLEOTIDE SEQUENCE [LARGE SCALE GENOMIC DNA]</scope>
    <source>
        <strain evidence="1 2">BMG5.1</strain>
    </source>
</reference>
<evidence type="ECO:0000313" key="1">
    <source>
        <dbReference type="EMBL" id="KLL09758.1"/>
    </source>
</evidence>